<gene>
    <name evidence="13" type="ORF">AND_008670</name>
</gene>
<dbReference type="SUPFAM" id="SSF49410">
    <property type="entry name" value="Alpha-macroglobulin receptor domain"/>
    <property type="match status" value="1"/>
</dbReference>
<dbReference type="InterPro" id="IPR009048">
    <property type="entry name" value="A-macroglobulin_rcpt-bd"/>
</dbReference>
<evidence type="ECO:0000256" key="1">
    <source>
        <dbReference type="ARBA" id="ARBA00022729"/>
    </source>
</evidence>
<evidence type="ECO:0000256" key="2">
    <source>
        <dbReference type="ARBA" id="ARBA00022859"/>
    </source>
</evidence>
<dbReference type="Gene3D" id="2.60.120.1540">
    <property type="match status" value="1"/>
</dbReference>
<dbReference type="Pfam" id="PF07678">
    <property type="entry name" value="TED_complement"/>
    <property type="match status" value="1"/>
</dbReference>
<evidence type="ECO:0000256" key="4">
    <source>
        <dbReference type="ARBA" id="ARBA00023157"/>
    </source>
</evidence>
<evidence type="ECO:0000256" key="5">
    <source>
        <dbReference type="ARBA" id="ARBA00023180"/>
    </source>
</evidence>
<dbReference type="Gene3D" id="2.60.40.10">
    <property type="entry name" value="Immunoglobulins"/>
    <property type="match status" value="2"/>
</dbReference>
<evidence type="ECO:0000259" key="10">
    <source>
        <dbReference type="SMART" id="SM01359"/>
    </source>
</evidence>
<dbReference type="InterPro" id="IPR001599">
    <property type="entry name" value="Macroglobln_a2"/>
</dbReference>
<dbReference type="PANTHER" id="PTHR11412">
    <property type="entry name" value="MACROGLOBULIN / COMPLEMENT"/>
    <property type="match status" value="1"/>
</dbReference>
<feature type="domain" description="Alpha-2-macroglobulin" evidence="11">
    <location>
        <begin position="649"/>
        <end position="740"/>
    </location>
</feature>
<dbReference type="Pfam" id="PF01835">
    <property type="entry name" value="MG2"/>
    <property type="match status" value="1"/>
</dbReference>
<feature type="signal peptide" evidence="9">
    <location>
        <begin position="1"/>
        <end position="21"/>
    </location>
</feature>
<protein>
    <recommendedName>
        <fullName evidence="8">TEP1-F</fullName>
    </recommendedName>
</protein>
<dbReference type="InterPro" id="IPR019742">
    <property type="entry name" value="MacrogloblnA2_CS"/>
</dbReference>
<dbReference type="InterPro" id="IPR011626">
    <property type="entry name" value="Alpha-macroglobulin_TED"/>
</dbReference>
<evidence type="ECO:0000259" key="12">
    <source>
        <dbReference type="SMART" id="SM01361"/>
    </source>
</evidence>
<dbReference type="Gene3D" id="2.60.40.690">
    <property type="entry name" value="Alpha-macroglobulin, receptor-binding domain"/>
    <property type="match status" value="1"/>
</dbReference>
<dbReference type="GO" id="GO:0002376">
    <property type="term" value="P:immune system process"/>
    <property type="evidence" value="ECO:0007669"/>
    <property type="project" value="UniProtKB-KW"/>
</dbReference>
<comment type="function">
    <text evidence="6">Binds covalently through a thioester bond to the pathogen surface resulting in pathogen clearance.</text>
</comment>
<dbReference type="eggNOG" id="KOG1366">
    <property type="taxonomic scope" value="Eukaryota"/>
</dbReference>
<evidence type="ECO:0000256" key="3">
    <source>
        <dbReference type="ARBA" id="ARBA00022966"/>
    </source>
</evidence>
<reference evidence="13 15" key="1">
    <citation type="journal article" date="2010" name="BMC Genomics">
        <title>Combination of measures distinguishes pre-miRNAs from other stem-loops in the genome of the newly sequenced Anopheles darlingi.</title>
        <authorList>
            <person name="Mendes N.D."/>
            <person name="Freitas A.T."/>
            <person name="Vasconcelos A.T."/>
            <person name="Sagot M.F."/>
        </authorList>
    </citation>
    <scope>NUCLEOTIDE SEQUENCE</scope>
</reference>
<evidence type="ECO:0000256" key="6">
    <source>
        <dbReference type="ARBA" id="ARBA00057615"/>
    </source>
</evidence>
<feature type="chain" id="PRO_5010155043" description="TEP1-F" evidence="9">
    <location>
        <begin position="22"/>
        <end position="1361"/>
    </location>
</feature>
<reference evidence="13" key="3">
    <citation type="journal article" date="2013" name="Nucleic Acids Res.">
        <title>The genome of Anopheles darlingi, the main neotropical malaria vector.</title>
        <authorList>
            <person name="Marinotti O."/>
            <person name="Cerqueira G.C."/>
            <person name="de Almeida L.G."/>
            <person name="Ferro M.I."/>
            <person name="Loreto E.L."/>
            <person name="Zaha A."/>
            <person name="Teixeira S.M."/>
            <person name="Wespiser A.R."/>
            <person name="Almeida E Silva A."/>
            <person name="Schlindwein A.D."/>
            <person name="Pacheco A.C."/>
            <person name="Silva A.L."/>
            <person name="Graveley B.R."/>
            <person name="Walenz B.P."/>
            <person name="Lima Bde A."/>
            <person name="Ribeiro C.A."/>
            <person name="Nunes-Silva C.G."/>
            <person name="de Carvalho C.R."/>
            <person name="Soares C.M."/>
            <person name="de Menezes C.B."/>
            <person name="Matiolli C."/>
            <person name="Caffrey D."/>
            <person name="Araujo D.A."/>
            <person name="de Oliveira D.M."/>
            <person name="Golenbock D."/>
            <person name="Grisard E.C."/>
            <person name="Fantinatti-Garboggini F."/>
            <person name="de Carvalho F.M."/>
            <person name="Barcellos F.G."/>
            <person name="Prosdocimi F."/>
            <person name="May G."/>
            <person name="Azevedo Junior G.M."/>
            <person name="Guimaraes G.M."/>
            <person name="Goldman G.H."/>
            <person name="Padilha I.Q."/>
            <person name="Batista Jda S."/>
            <person name="Ferro J.A."/>
            <person name="Ribeiro J.M."/>
            <person name="Fietto J.L."/>
            <person name="Dabbas K.M."/>
            <person name="Cerdeira L."/>
            <person name="Agnez-Lima L.F."/>
            <person name="Brocchi M."/>
            <person name="de Carvalho M.O."/>
            <person name="Teixeira Mde M."/>
            <person name="Diniz Maia Mde M."/>
            <person name="Goldman M.H."/>
            <person name="Cruz Schneider M.P."/>
            <person name="Felipe M.S."/>
            <person name="Hungria M."/>
            <person name="Nicolas M.F."/>
            <person name="Pereira M."/>
            <person name="Montes M.A."/>
            <person name="Cantao M.E."/>
            <person name="Vincentz M."/>
            <person name="Rafael M.S."/>
            <person name="Silverman N."/>
            <person name="Stoco P.H."/>
            <person name="Souza R.C."/>
            <person name="Vicentini R."/>
            <person name="Gazzinelli R.T."/>
            <person name="Neves Rde O."/>
            <person name="Silva R."/>
            <person name="Astolfi-Filho S."/>
            <person name="Maciel T.E."/>
            <person name="Urmenyi T.P."/>
            <person name="Tadei W.P."/>
            <person name="Camargo E.P."/>
            <person name="de Vasconcelos A.T."/>
        </authorList>
    </citation>
    <scope>NUCLEOTIDE SEQUENCE</scope>
</reference>
<dbReference type="Pfam" id="PF07703">
    <property type="entry name" value="A2M_BRD"/>
    <property type="match status" value="1"/>
</dbReference>
<dbReference type="Gene3D" id="1.50.10.20">
    <property type="match status" value="1"/>
</dbReference>
<evidence type="ECO:0000313" key="15">
    <source>
        <dbReference type="Proteomes" id="UP000000673"/>
    </source>
</evidence>
<dbReference type="Pfam" id="PF17791">
    <property type="entry name" value="MG3"/>
    <property type="match status" value="1"/>
</dbReference>
<dbReference type="PANTHER" id="PTHR11412:SF136">
    <property type="entry name" value="CD109 ANTIGEN"/>
    <property type="match status" value="1"/>
</dbReference>
<evidence type="ECO:0000313" key="14">
    <source>
        <dbReference type="EnsemblMetazoa" id="ADAC008670-PA"/>
    </source>
</evidence>
<dbReference type="FunFam" id="2.60.40.1930:FF:000001">
    <property type="entry name" value="CD109 isoform 3"/>
    <property type="match status" value="1"/>
</dbReference>
<dbReference type="Gene3D" id="2.60.40.1930">
    <property type="match status" value="2"/>
</dbReference>
<dbReference type="InterPro" id="IPR036595">
    <property type="entry name" value="A-macroglobulin_rcpt-bd_sf"/>
</dbReference>
<dbReference type="Gene3D" id="2.60.40.1940">
    <property type="match status" value="1"/>
</dbReference>
<dbReference type="GO" id="GO:0005615">
    <property type="term" value="C:extracellular space"/>
    <property type="evidence" value="ECO:0007669"/>
    <property type="project" value="InterPro"/>
</dbReference>
<dbReference type="SMART" id="SM01419">
    <property type="entry name" value="Thiol-ester_cl"/>
    <property type="match status" value="1"/>
</dbReference>
<dbReference type="InterPro" id="IPR041555">
    <property type="entry name" value="MG3"/>
</dbReference>
<evidence type="ECO:0000256" key="7">
    <source>
        <dbReference type="ARBA" id="ARBA00063781"/>
    </source>
</evidence>
<dbReference type="EMBL" id="ADMH02002063">
    <property type="protein sequence ID" value="ETN59728.1"/>
    <property type="molecule type" value="Genomic_DNA"/>
</dbReference>
<dbReference type="InterPro" id="IPR008930">
    <property type="entry name" value="Terpenoid_cyclase/PrenylTrfase"/>
</dbReference>
<dbReference type="EnsemblMetazoa" id="ADAC008670-RA">
    <property type="protein sequence ID" value="ADAC008670-PA"/>
    <property type="gene ID" value="ADAC008670"/>
</dbReference>
<dbReference type="VEuPathDB" id="VectorBase:ADAC008670"/>
<dbReference type="STRING" id="43151.W5J8L8"/>
<dbReference type="SUPFAM" id="SSF48239">
    <property type="entry name" value="Terpenoid cyclases/Protein prenyltransferases"/>
    <property type="match status" value="1"/>
</dbReference>
<dbReference type="InterPro" id="IPR047565">
    <property type="entry name" value="Alpha-macroglob_thiol-ester_cl"/>
</dbReference>
<accession>W5J8L8</accession>
<evidence type="ECO:0000256" key="8">
    <source>
        <dbReference type="ARBA" id="ARBA00078071"/>
    </source>
</evidence>
<dbReference type="VEuPathDB" id="VectorBase:ADAR2_002320"/>
<feature type="domain" description="Alpha-2-macroglobulin bait region" evidence="10">
    <location>
        <begin position="437"/>
        <end position="572"/>
    </location>
</feature>
<feature type="domain" description="Alpha-macroglobulin receptor-binding" evidence="12">
    <location>
        <begin position="1248"/>
        <end position="1337"/>
    </location>
</feature>
<reference evidence="13" key="2">
    <citation type="submission" date="2010-05" db="EMBL/GenBank/DDBJ databases">
        <authorList>
            <person name="Almeida L.G."/>
            <person name="Nicolas M.F."/>
            <person name="Souza R.C."/>
            <person name="Vasconcelos A.T.R."/>
        </authorList>
    </citation>
    <scope>NUCLEOTIDE SEQUENCE</scope>
</reference>
<dbReference type="InterPro" id="IPR050473">
    <property type="entry name" value="A2M/Complement_sys"/>
</dbReference>
<reference evidence="14" key="4">
    <citation type="submission" date="2015-06" db="UniProtKB">
        <authorList>
            <consortium name="EnsemblMetazoa"/>
        </authorList>
    </citation>
    <scope>IDENTIFICATION</scope>
</reference>
<dbReference type="HOGENOM" id="CLU_001634_5_3_1"/>
<dbReference type="Pfam" id="PF00207">
    <property type="entry name" value="A2M"/>
    <property type="match status" value="1"/>
</dbReference>
<dbReference type="InterPro" id="IPR011625">
    <property type="entry name" value="A2M_N_BRD"/>
</dbReference>
<evidence type="ECO:0000313" key="13">
    <source>
        <dbReference type="EMBL" id="ETN59728.1"/>
    </source>
</evidence>
<keyword evidence="3" id="KW-0882">Thioester bond</keyword>
<proteinExistence type="predicted"/>
<sequence>MYRYYLIPWLLLIALIGQCCSLLLVAPKVIRPQQNYTVVISHFGSNENIQLSVRMEGIDAGAGKPSLNLTKLTTVKKNANAVIELRLPDQLAQSSSYKLIVDGRQGFRYHRETDLELKSNTLTGLIQLSQPVYKPGDTVQFRAIVLDSELRPAASTTTTTTDSVRVTVEDPNGNVIRRWPTARLQGGVFASQLTIATTPLLGDYSINVASNEGQRVLASKSFAVQEYVLTSFDVDVQPATIPLEVHQGLNLTVTARYNVGLPVQGTARVEVYLEDDILDQSRTVQLIGSAVVQLPFQSELLIAEDGRQGVRVNVTFTEQLTNRTISKQRYITVYKHQYRVELQKETPTFRRGSSYACSLKVVLQDGRPVRDVTVNVIVDGLKEPFDKRFTTDSAGIIKLMLPTSNSTEYIIVEALIDGNHLLEETIDAAQYGGEAMLKVAMETPLKLHHDISLLVTCSKGTTFYLYYVLSRGSIIDSGYVPLGKGLVSHRLQLKPSDRMLPKSTVIVATIVTASQVVLYDFVELDYQALRNNFTMKLDKTVLKPGQELRLRMTGLAGSYVALAAYDKSLLQFGQQHDLFWKDALAVLAGFHAIDDNSFDLFQRFGLIVQTLDGVSFDSGNTKTGREGKPTSKAKGKSTAISFRSNFLESFLWKTITMPAAGSTELAQTVPDTTTAWQLTGFSIDPVYGLGIIEQPLQFITVQQFYIVDSLPYSIKRGEAVVLQFSLFSQLSTVQTAQVTLYTGDNRTEIVGQPVTAQSLTKTVTVPANVGVPVTFLVKARAIGEMVVRIKAVCSSSEVQDELEKVIRVVPESLIQRRHVSRFFSHSNYANQTFAVVLDIDKQADERSRRIEFTLVPNLLTSVLKNLGNLLSVPSGCGEQNMVRYVPNILVLDYLTAIGSGETHLISRATELLRVGHQNQLRFRQPDGSFGLWSASGGGVFLTAFVGSSMKIASKYIADVEPSIVRQAFDWLATKQHTSGRFDAAGAMYHRDMQGGLRDGIALTAYVLIAFLENPEAARNHPKVIEKGMQYVTEAVPRVTDAYDLSIATYALWLASHPLRFETLDRLTGLSTTKSNGTERYWARAANGIETTAYALLSYVLAERYLDGVPIMRWLVGQRYETGSFPRTQDTFVGLKALCKMAEKVAPARNDYSIQLVYPQRRREFRVSSGDLEQMSYDEFTDATNKLEFHVQGTGFGLLQVSYQYAMELSKFANQFVLDVTKRDSGSTETKLVLDVCTSYKPKLTNERSNMVLVEVNFPSGYVAEKSPLSATTTVNPIRNVEIRFGGTSVVLYYDNMGTERNCFAVTAYRRTRVALNRPAYVIVHDYYEPEKNAVKTYEVERRDVCELCDGNNECREVCQGG</sequence>
<keyword evidence="1 9" id="KW-0732">Signal</keyword>
<dbReference type="InterPro" id="IPR013783">
    <property type="entry name" value="Ig-like_fold"/>
</dbReference>
<dbReference type="InterPro" id="IPR049135">
    <property type="entry name" value="TEP1_CUB2"/>
</dbReference>
<dbReference type="SMART" id="SM01359">
    <property type="entry name" value="A2M_N_2"/>
    <property type="match status" value="1"/>
</dbReference>
<dbReference type="InterPro" id="IPR002890">
    <property type="entry name" value="MG2"/>
</dbReference>
<keyword evidence="4" id="KW-1015">Disulfide bond</keyword>
<comment type="subunit">
    <text evidence="7">Heterodimer of a TEP1-N chain and an TEP1-C chain non-covalently linked. Forms a complex composed of TEP1-N and TEP1-C heterodimer, LRIM1 and APL1C; the interaction stabilizes TEP1-N and TEP1-C heterodimer, prevents its binding to tissues while circulating in the hemolymph and protects the thioester bond from hydrolysis. Mature TEP1 and to a lesser extent full-length TEP1 interact with SPCLIP1; the interaction is induced by microbial infection.</text>
</comment>
<name>W5J8L8_ANODA</name>
<evidence type="ECO:0000256" key="9">
    <source>
        <dbReference type="SAM" id="SignalP"/>
    </source>
</evidence>
<dbReference type="Gene3D" id="2.60.40.2950">
    <property type="match status" value="1"/>
</dbReference>
<dbReference type="GO" id="GO:0004866">
    <property type="term" value="F:endopeptidase inhibitor activity"/>
    <property type="evidence" value="ECO:0007669"/>
    <property type="project" value="InterPro"/>
</dbReference>
<dbReference type="OMA" id="WHLTGFS"/>
<keyword evidence="2" id="KW-0391">Immunity</keyword>
<evidence type="ECO:0000259" key="11">
    <source>
        <dbReference type="SMART" id="SM01360"/>
    </source>
</evidence>
<dbReference type="Pfam" id="PF07677">
    <property type="entry name" value="A2M_recep"/>
    <property type="match status" value="1"/>
</dbReference>
<keyword evidence="15" id="KW-1185">Reference proteome</keyword>
<dbReference type="PROSITE" id="PS00477">
    <property type="entry name" value="ALPHA_2_MACROGLOBULIN"/>
    <property type="match status" value="1"/>
</dbReference>
<organism evidence="13">
    <name type="scientific">Anopheles darlingi</name>
    <name type="common">Mosquito</name>
    <dbReference type="NCBI Taxonomy" id="43151"/>
    <lineage>
        <taxon>Eukaryota</taxon>
        <taxon>Metazoa</taxon>
        <taxon>Ecdysozoa</taxon>
        <taxon>Arthropoda</taxon>
        <taxon>Hexapoda</taxon>
        <taxon>Insecta</taxon>
        <taxon>Pterygota</taxon>
        <taxon>Neoptera</taxon>
        <taxon>Endopterygota</taxon>
        <taxon>Diptera</taxon>
        <taxon>Nematocera</taxon>
        <taxon>Culicoidea</taxon>
        <taxon>Culicidae</taxon>
        <taxon>Anophelinae</taxon>
        <taxon>Anopheles</taxon>
    </lineage>
</organism>
<dbReference type="Pfam" id="PF21412">
    <property type="entry name" value="TEP1_CUB2"/>
    <property type="match status" value="1"/>
</dbReference>
<dbReference type="Proteomes" id="UP000000673">
    <property type="component" value="Unassembled WGS sequence"/>
</dbReference>
<keyword evidence="5" id="KW-0325">Glycoprotein</keyword>
<dbReference type="Gene3D" id="2.20.130.20">
    <property type="match status" value="2"/>
</dbReference>
<dbReference type="SMART" id="SM01361">
    <property type="entry name" value="A2M_recep"/>
    <property type="match status" value="1"/>
</dbReference>
<dbReference type="SMART" id="SM01360">
    <property type="entry name" value="A2M"/>
    <property type="match status" value="1"/>
</dbReference>